<dbReference type="GO" id="GO:0051287">
    <property type="term" value="F:NAD binding"/>
    <property type="evidence" value="ECO:0007669"/>
    <property type="project" value="InterPro"/>
</dbReference>
<dbReference type="PROSITE" id="PS00071">
    <property type="entry name" value="GAPDH"/>
    <property type="match status" value="1"/>
</dbReference>
<dbReference type="PANTHER" id="PTHR43454:SF1">
    <property type="entry name" value="GLYCERALDEHYDE 3-PHOSPHATE DEHYDROGENASE NAD(P) BINDING DOMAIN-CONTAINING PROTEIN"/>
    <property type="match status" value="1"/>
</dbReference>
<name>A0A7S2RW06_9STRA</name>
<dbReference type="EC" id="1.2.1.13" evidence="4"/>
<evidence type="ECO:0000259" key="7">
    <source>
        <dbReference type="SMART" id="SM00846"/>
    </source>
</evidence>
<dbReference type="PANTHER" id="PTHR43454">
    <property type="entry name" value="GLYCERALDEHYDE-3-PHOSPHATE DEHYDROGENASE"/>
    <property type="match status" value="1"/>
</dbReference>
<dbReference type="FunFam" id="3.30.360.10:FF:000002">
    <property type="entry name" value="Glyceraldehyde-3-phosphate dehydrogenase"/>
    <property type="match status" value="1"/>
</dbReference>
<dbReference type="Pfam" id="PF00044">
    <property type="entry name" value="Gp_dh_N"/>
    <property type="match status" value="1"/>
</dbReference>
<gene>
    <name evidence="8" type="ORF">QSP1433_LOCUS7669</name>
</gene>
<accession>A0A7S2RW06</accession>
<comment type="pathway">
    <text evidence="1">Carbohydrate biosynthesis; Calvin cycle.</text>
</comment>
<dbReference type="InterPro" id="IPR020828">
    <property type="entry name" value="GlycerAld_3-P_DH_NAD(P)-bd"/>
</dbReference>
<dbReference type="InterPro" id="IPR020830">
    <property type="entry name" value="GlycerAld_3-P_DH_AS"/>
</dbReference>
<comment type="similarity">
    <text evidence="2 6">Belongs to the glyceraldehyde-3-phosphate dehydrogenase family.</text>
</comment>
<evidence type="ECO:0000256" key="4">
    <source>
        <dbReference type="ARBA" id="ARBA00039137"/>
    </source>
</evidence>
<dbReference type="NCBIfam" id="NF006139">
    <property type="entry name" value="PRK08289.1"/>
    <property type="match status" value="1"/>
</dbReference>
<dbReference type="GO" id="GO:0047100">
    <property type="term" value="F:glyceraldehyde-3-phosphate dehydrogenase (NADP+) (phosphorylating) activity"/>
    <property type="evidence" value="ECO:0007669"/>
    <property type="project" value="UniProtKB-EC"/>
</dbReference>
<evidence type="ECO:0000256" key="2">
    <source>
        <dbReference type="ARBA" id="ARBA00007406"/>
    </source>
</evidence>
<dbReference type="Gene3D" id="3.30.360.10">
    <property type="entry name" value="Dihydrodipicolinate Reductase, domain 2"/>
    <property type="match status" value="1"/>
</dbReference>
<dbReference type="EMBL" id="HBHK01012146">
    <property type="protein sequence ID" value="CAD9682368.1"/>
    <property type="molecule type" value="Transcribed_RNA"/>
</dbReference>
<dbReference type="Gene3D" id="3.40.50.720">
    <property type="entry name" value="NAD(P)-binding Rossmann-like Domain"/>
    <property type="match status" value="1"/>
</dbReference>
<evidence type="ECO:0000256" key="6">
    <source>
        <dbReference type="RuleBase" id="RU000397"/>
    </source>
</evidence>
<evidence type="ECO:0000313" key="8">
    <source>
        <dbReference type="EMBL" id="CAD9682368.1"/>
    </source>
</evidence>
<evidence type="ECO:0000256" key="5">
    <source>
        <dbReference type="ARBA" id="ARBA00052787"/>
    </source>
</evidence>
<dbReference type="InterPro" id="IPR020831">
    <property type="entry name" value="GlycerAld/Erythrose_P_DH"/>
</dbReference>
<protein>
    <recommendedName>
        <fullName evidence="4">glyceraldehyde-3-phosphate dehydrogenase (NADP(+)) (phosphorylating)</fullName>
        <ecNumber evidence="4">1.2.1.13</ecNumber>
    </recommendedName>
</protein>
<dbReference type="CDD" id="cd18126">
    <property type="entry name" value="GAPDH_I_C"/>
    <property type="match status" value="1"/>
</dbReference>
<dbReference type="InterPro" id="IPR020829">
    <property type="entry name" value="GlycerAld_3-P_DH_cat"/>
</dbReference>
<evidence type="ECO:0000256" key="3">
    <source>
        <dbReference type="ARBA" id="ARBA00023002"/>
    </source>
</evidence>
<proteinExistence type="inferred from homology"/>
<dbReference type="SMART" id="SM00846">
    <property type="entry name" value="Gp_dh_N"/>
    <property type="match status" value="1"/>
</dbReference>
<dbReference type="Pfam" id="PF02800">
    <property type="entry name" value="Gp_dh_C"/>
    <property type="match status" value="1"/>
</dbReference>
<dbReference type="InterPro" id="IPR036291">
    <property type="entry name" value="NAD(P)-bd_dom_sf"/>
</dbReference>
<dbReference type="SUPFAM" id="SSF51735">
    <property type="entry name" value="NAD(P)-binding Rossmann-fold domains"/>
    <property type="match status" value="1"/>
</dbReference>
<sequence length="504" mass="55765">MLGGENNNGEAGEQVGQKRSWVLTRRGSAYEEELNSHLMMERAAVKLAAKVGELLYDYGVELVLFRKHLIDATTPEIINLHKYAAKVVKRPVDVFTTSKLAEALCQLDLGPSKLDIGRLADEYVAEQAKDHIAFLKGKLSSFTKDNQQPFEARDVILYGFGRIGRLAARELIKQAGKGQQLRLRAIVTRDKRKEDIVKRASLFQNDSVHGAFKGTVDVDVETQTLCLEGQLVKMISANNPEDIDYTEFGIKNALVIDNTGVFRDKEALSRHLKAQGVSKVLLTAPGAGIPNVVYGINQGTMDVEKENIFSAASCTTNAIAPVLQIITENFGVERGHIETIHAYTNDQNLLDNFHKKNRRGRSAAINMVITETGAAKAVPKVIASLKDKLTANAVRVPTPNASLAILNLQLDKETTAEEVNNKIREATLGGSLVAQIYFSLDPELVSNDVIGNECCSVFDSHATLMGKDPKNVILYVWYDNEFGYTKQVIRIAKYVTKVRRKVYF</sequence>
<comment type="catalytic activity">
    <reaction evidence="5">
        <text>D-glyceraldehyde 3-phosphate + phosphate + NADP(+) = (2R)-3-phospho-glyceroyl phosphate + NADPH + H(+)</text>
        <dbReference type="Rhea" id="RHEA:10296"/>
        <dbReference type="ChEBI" id="CHEBI:15378"/>
        <dbReference type="ChEBI" id="CHEBI:43474"/>
        <dbReference type="ChEBI" id="CHEBI:57604"/>
        <dbReference type="ChEBI" id="CHEBI:57783"/>
        <dbReference type="ChEBI" id="CHEBI:58349"/>
        <dbReference type="ChEBI" id="CHEBI:59776"/>
        <dbReference type="EC" id="1.2.1.13"/>
    </reaction>
</comment>
<dbReference type="SUPFAM" id="SSF55347">
    <property type="entry name" value="Glyceraldehyde-3-phosphate dehydrogenase-like, C-terminal domain"/>
    <property type="match status" value="1"/>
</dbReference>
<dbReference type="CDD" id="cd05214">
    <property type="entry name" value="GAPDH_I_N"/>
    <property type="match status" value="1"/>
</dbReference>
<keyword evidence="3" id="KW-0560">Oxidoreductase</keyword>
<dbReference type="AlphaFoldDB" id="A0A7S2RW06"/>
<organism evidence="8">
    <name type="scientific">Mucochytrium quahogii</name>
    <dbReference type="NCBI Taxonomy" id="96639"/>
    <lineage>
        <taxon>Eukaryota</taxon>
        <taxon>Sar</taxon>
        <taxon>Stramenopiles</taxon>
        <taxon>Bigyra</taxon>
        <taxon>Labyrinthulomycetes</taxon>
        <taxon>Thraustochytrida</taxon>
        <taxon>Thraustochytriidae</taxon>
        <taxon>Mucochytrium</taxon>
    </lineage>
</organism>
<dbReference type="PRINTS" id="PR00078">
    <property type="entry name" value="G3PDHDRGNASE"/>
</dbReference>
<reference evidence="8" key="1">
    <citation type="submission" date="2021-01" db="EMBL/GenBank/DDBJ databases">
        <authorList>
            <person name="Corre E."/>
            <person name="Pelletier E."/>
            <person name="Niang G."/>
            <person name="Scheremetjew M."/>
            <person name="Finn R."/>
            <person name="Kale V."/>
            <person name="Holt S."/>
            <person name="Cochrane G."/>
            <person name="Meng A."/>
            <person name="Brown T."/>
            <person name="Cohen L."/>
        </authorList>
    </citation>
    <scope>NUCLEOTIDE SEQUENCE</scope>
    <source>
        <strain evidence="8">NY070348D</strain>
    </source>
</reference>
<evidence type="ECO:0000256" key="1">
    <source>
        <dbReference type="ARBA" id="ARBA00005215"/>
    </source>
</evidence>
<feature type="domain" description="Glyceraldehyde 3-phosphate dehydrogenase NAD(P) binding" evidence="7">
    <location>
        <begin position="153"/>
        <end position="314"/>
    </location>
</feature>